<feature type="domain" description="HTH arsR-type" evidence="4">
    <location>
        <begin position="1"/>
        <end position="97"/>
    </location>
</feature>
<dbReference type="SMART" id="SM00418">
    <property type="entry name" value="HTH_ARSR"/>
    <property type="match status" value="1"/>
</dbReference>
<accession>A0A519BDL1</accession>
<dbReference type="GO" id="GO:0003677">
    <property type="term" value="F:DNA binding"/>
    <property type="evidence" value="ECO:0007669"/>
    <property type="project" value="UniProtKB-KW"/>
</dbReference>
<evidence type="ECO:0000259" key="4">
    <source>
        <dbReference type="PROSITE" id="PS50987"/>
    </source>
</evidence>
<evidence type="ECO:0000313" key="6">
    <source>
        <dbReference type="Proteomes" id="UP000320813"/>
    </source>
</evidence>
<dbReference type="SUPFAM" id="SSF46785">
    <property type="entry name" value="Winged helix' DNA-binding domain"/>
    <property type="match status" value="1"/>
</dbReference>
<protein>
    <submittedName>
        <fullName evidence="5">Transcriptional regulator</fullName>
    </submittedName>
</protein>
<gene>
    <name evidence="5" type="ORF">EVJ47_03510</name>
</gene>
<dbReference type="Proteomes" id="UP000320813">
    <property type="component" value="Unassembled WGS sequence"/>
</dbReference>
<evidence type="ECO:0000313" key="5">
    <source>
        <dbReference type="EMBL" id="RZD15352.1"/>
    </source>
</evidence>
<evidence type="ECO:0000256" key="2">
    <source>
        <dbReference type="ARBA" id="ARBA00023125"/>
    </source>
</evidence>
<evidence type="ECO:0000256" key="3">
    <source>
        <dbReference type="ARBA" id="ARBA00023163"/>
    </source>
</evidence>
<dbReference type="Pfam" id="PF01022">
    <property type="entry name" value="HTH_5"/>
    <property type="match status" value="1"/>
</dbReference>
<dbReference type="PRINTS" id="PR00778">
    <property type="entry name" value="HTHARSR"/>
</dbReference>
<comment type="caution">
    <text evidence="5">The sequence shown here is derived from an EMBL/GenBank/DDBJ whole genome shotgun (WGS) entry which is preliminary data.</text>
</comment>
<name>A0A519BDL1_9DELT</name>
<sequence>MTKDELVLKNFFKLLGDESKFKIVSELKNGEKCVCVIYNELGMEQTLVSHHLSALKKAGLINGRKAGKWVYYSLNGEAFKEIENLYDNSFGIKNLKEAKSNDCDDKICAV</sequence>
<dbReference type="InterPro" id="IPR036388">
    <property type="entry name" value="WH-like_DNA-bd_sf"/>
</dbReference>
<evidence type="ECO:0000256" key="1">
    <source>
        <dbReference type="ARBA" id="ARBA00023015"/>
    </source>
</evidence>
<dbReference type="EMBL" id="SGBD01000001">
    <property type="protein sequence ID" value="RZD15352.1"/>
    <property type="molecule type" value="Genomic_DNA"/>
</dbReference>
<keyword evidence="1" id="KW-0805">Transcription regulation</keyword>
<dbReference type="PROSITE" id="PS50987">
    <property type="entry name" value="HTH_ARSR_2"/>
    <property type="match status" value="1"/>
</dbReference>
<proteinExistence type="predicted"/>
<dbReference type="Gene3D" id="1.10.10.10">
    <property type="entry name" value="Winged helix-like DNA-binding domain superfamily/Winged helix DNA-binding domain"/>
    <property type="match status" value="1"/>
</dbReference>
<dbReference type="InterPro" id="IPR051081">
    <property type="entry name" value="HTH_MetalResp_TranReg"/>
</dbReference>
<dbReference type="InterPro" id="IPR036390">
    <property type="entry name" value="WH_DNA-bd_sf"/>
</dbReference>
<dbReference type="GO" id="GO:0003700">
    <property type="term" value="F:DNA-binding transcription factor activity"/>
    <property type="evidence" value="ECO:0007669"/>
    <property type="project" value="InterPro"/>
</dbReference>
<dbReference type="PANTHER" id="PTHR33154">
    <property type="entry name" value="TRANSCRIPTIONAL REGULATOR, ARSR FAMILY"/>
    <property type="match status" value="1"/>
</dbReference>
<dbReference type="PANTHER" id="PTHR33154:SF33">
    <property type="entry name" value="TRANSCRIPTIONAL REPRESSOR SDPR"/>
    <property type="match status" value="1"/>
</dbReference>
<keyword evidence="3" id="KW-0804">Transcription</keyword>
<organism evidence="5 6">
    <name type="scientific">Candidatus Acidulodesulfobacterium ferriphilum</name>
    <dbReference type="NCBI Taxonomy" id="2597223"/>
    <lineage>
        <taxon>Bacteria</taxon>
        <taxon>Deltaproteobacteria</taxon>
        <taxon>Candidatus Acidulodesulfobacterales</taxon>
        <taxon>Candidatus Acidulodesulfobacterium</taxon>
    </lineage>
</organism>
<dbReference type="InterPro" id="IPR011991">
    <property type="entry name" value="ArsR-like_HTH"/>
</dbReference>
<dbReference type="InterPro" id="IPR001845">
    <property type="entry name" value="HTH_ArsR_DNA-bd_dom"/>
</dbReference>
<dbReference type="CDD" id="cd00090">
    <property type="entry name" value="HTH_ARSR"/>
    <property type="match status" value="1"/>
</dbReference>
<keyword evidence="2" id="KW-0238">DNA-binding</keyword>
<dbReference type="AlphaFoldDB" id="A0A519BDL1"/>
<reference evidence="5 6" key="1">
    <citation type="submission" date="2019-01" db="EMBL/GenBank/DDBJ databases">
        <title>Insights into ecological role of a new deltaproteobacterial order Candidatus Sinidesulfobacterales (Sva0485) by metagenomics and metatranscriptomics.</title>
        <authorList>
            <person name="Tan S."/>
            <person name="Liu J."/>
            <person name="Fang Y."/>
            <person name="Hedlund B.P."/>
            <person name="Lian Z.H."/>
            <person name="Huang L.Y."/>
            <person name="Li J.T."/>
            <person name="Huang L.N."/>
            <person name="Li W.J."/>
            <person name="Jiang H.C."/>
            <person name="Dong H.L."/>
            <person name="Shu W.S."/>
        </authorList>
    </citation>
    <scope>NUCLEOTIDE SEQUENCE [LARGE SCALE GENOMIC DNA]</scope>
    <source>
        <strain evidence="5">AP3</strain>
    </source>
</reference>
<dbReference type="NCBIfam" id="NF033788">
    <property type="entry name" value="HTH_metalloreg"/>
    <property type="match status" value="1"/>
</dbReference>